<dbReference type="InterPro" id="IPR013033">
    <property type="entry name" value="MinC"/>
</dbReference>
<feature type="domain" description="Septum site-determining protein MinC N-terminal" evidence="8">
    <location>
        <begin position="6"/>
        <end position="78"/>
    </location>
</feature>
<evidence type="ECO:0000256" key="4">
    <source>
        <dbReference type="ARBA" id="ARBA00023306"/>
    </source>
</evidence>
<sequence>MVTDKIVIKGNKEGLNVVINMNHFSDFDDMLESLIDKLAQGRKFYKGSTLKITTELKYINERESRKLKEILFDEFLISDCIFQNQEEPIGNVFTGIYEGRTKFLRKTIRSGQSINYPGNIIIIGDVNPGAEIYAAGNIIVFGTLRGVVHAGSNGNDKAIIAAFKLEPQILQIGGIVTRSPEDEVKPKYPEVAKIKNGNIIVEPYLPNKYI</sequence>
<comment type="subunit">
    <text evidence="5 6">Interacts with MinD and FtsZ.</text>
</comment>
<dbReference type="RefSeq" id="WP_071613640.1">
    <property type="nucleotide sequence ID" value="NZ_CP015756.1"/>
</dbReference>
<evidence type="ECO:0000256" key="1">
    <source>
        <dbReference type="ARBA" id="ARBA00006291"/>
    </source>
</evidence>
<dbReference type="EMBL" id="CP015756">
    <property type="protein sequence ID" value="APC41344.1"/>
    <property type="molecule type" value="Genomic_DNA"/>
</dbReference>
<gene>
    <name evidence="6" type="primary">minC</name>
    <name evidence="9" type="ORF">A7L45_15280</name>
</gene>
<keyword evidence="4 6" id="KW-0131">Cell cycle</keyword>
<dbReference type="GO" id="GO:1901891">
    <property type="term" value="P:regulation of cell septum assembly"/>
    <property type="evidence" value="ECO:0007669"/>
    <property type="project" value="InterPro"/>
</dbReference>
<proteinExistence type="inferred from homology"/>
<dbReference type="InterPro" id="IPR036145">
    <property type="entry name" value="MinC_C_sf"/>
</dbReference>
<dbReference type="Pfam" id="PF03775">
    <property type="entry name" value="MinC_C"/>
    <property type="match status" value="1"/>
</dbReference>
<dbReference type="AlphaFoldDB" id="A0A1J0GK85"/>
<keyword evidence="3 6" id="KW-0717">Septation</keyword>
<dbReference type="GO" id="GO:0000902">
    <property type="term" value="P:cell morphogenesis"/>
    <property type="evidence" value="ECO:0007669"/>
    <property type="project" value="InterPro"/>
</dbReference>
<dbReference type="STRING" id="1552.A7L45_15280"/>
<evidence type="ECO:0000256" key="2">
    <source>
        <dbReference type="ARBA" id="ARBA00022618"/>
    </source>
</evidence>
<evidence type="ECO:0000313" key="9">
    <source>
        <dbReference type="EMBL" id="APC41344.1"/>
    </source>
</evidence>
<dbReference type="Pfam" id="PF22642">
    <property type="entry name" value="MinC_N_1"/>
    <property type="match status" value="1"/>
</dbReference>
<keyword evidence="10" id="KW-1185">Reference proteome</keyword>
<dbReference type="SUPFAM" id="SSF63848">
    <property type="entry name" value="Cell-division inhibitor MinC, C-terminal domain"/>
    <property type="match status" value="1"/>
</dbReference>
<evidence type="ECO:0000313" key="10">
    <source>
        <dbReference type="Proteomes" id="UP000182569"/>
    </source>
</evidence>
<organism evidence="9 10">
    <name type="scientific">Clostridium estertheticum subsp. estertheticum</name>
    <dbReference type="NCBI Taxonomy" id="1552"/>
    <lineage>
        <taxon>Bacteria</taxon>
        <taxon>Bacillati</taxon>
        <taxon>Bacillota</taxon>
        <taxon>Clostridia</taxon>
        <taxon>Eubacteriales</taxon>
        <taxon>Clostridiaceae</taxon>
        <taxon>Clostridium</taxon>
    </lineage>
</organism>
<reference evidence="10" key="1">
    <citation type="journal article" date="2016" name="Front. Microbiol.">
        <title>Complete Genome Sequence of Clostridium estertheticum DSM 8809, a Microbe Identified in Spoiled Vacuum Packed Beef.</title>
        <authorList>
            <person name="Yu Z."/>
            <person name="Gunn L."/>
            <person name="Brennan E."/>
            <person name="Reid R."/>
            <person name="Wall P.G."/>
            <person name="Gaora O.P."/>
            <person name="Hurley D."/>
            <person name="Bolton D."/>
            <person name="Fanning S."/>
        </authorList>
    </citation>
    <scope>NUCLEOTIDE SEQUENCE [LARGE SCALE GENOMIC DNA]</scope>
    <source>
        <strain evidence="10">DSM 8809</strain>
    </source>
</reference>
<accession>A0A1J0GK85</accession>
<dbReference type="InterPro" id="IPR055219">
    <property type="entry name" value="MinC_N_1"/>
</dbReference>
<dbReference type="GO" id="GO:0000917">
    <property type="term" value="P:division septum assembly"/>
    <property type="evidence" value="ECO:0007669"/>
    <property type="project" value="UniProtKB-KW"/>
</dbReference>
<dbReference type="InterPro" id="IPR016098">
    <property type="entry name" value="CAP/MinC_C"/>
</dbReference>
<dbReference type="PANTHER" id="PTHR34108:SF1">
    <property type="entry name" value="SEPTUM SITE-DETERMINING PROTEIN MINC"/>
    <property type="match status" value="1"/>
</dbReference>
<dbReference type="Gene3D" id="2.160.20.70">
    <property type="match status" value="1"/>
</dbReference>
<evidence type="ECO:0000256" key="5">
    <source>
        <dbReference type="ARBA" id="ARBA00046874"/>
    </source>
</evidence>
<dbReference type="KEGG" id="ceu:A7L45_15280"/>
<dbReference type="GeneID" id="83593843"/>
<dbReference type="NCBIfam" id="NF001775">
    <property type="entry name" value="PRK00513.1-6"/>
    <property type="match status" value="1"/>
</dbReference>
<dbReference type="HAMAP" id="MF_00267">
    <property type="entry name" value="MinC"/>
    <property type="match status" value="1"/>
</dbReference>
<evidence type="ECO:0000256" key="3">
    <source>
        <dbReference type="ARBA" id="ARBA00023210"/>
    </source>
</evidence>
<comment type="function">
    <text evidence="6">Cell division inhibitor that blocks the formation of polar Z ring septums. Rapidly oscillates between the poles of the cell to destabilize FtsZ filaments that have formed before they mature into polar Z rings. Prevents FtsZ polymerization.</text>
</comment>
<name>A0A1J0GK85_9CLOT</name>
<feature type="domain" description="Septum formation inhibitor MinC C-terminal" evidence="7">
    <location>
        <begin position="104"/>
        <end position="202"/>
    </location>
</feature>
<dbReference type="PANTHER" id="PTHR34108">
    <property type="entry name" value="SEPTUM SITE-DETERMINING PROTEIN MINC"/>
    <property type="match status" value="1"/>
</dbReference>
<dbReference type="InterPro" id="IPR005526">
    <property type="entry name" value="Septum_form_inhib_MinC_C"/>
</dbReference>
<dbReference type="OrthoDB" id="9790810at2"/>
<comment type="similarity">
    <text evidence="1 6">Belongs to the MinC family.</text>
</comment>
<keyword evidence="2 6" id="KW-0132">Cell division</keyword>
<evidence type="ECO:0000259" key="8">
    <source>
        <dbReference type="Pfam" id="PF22642"/>
    </source>
</evidence>
<evidence type="ECO:0000259" key="7">
    <source>
        <dbReference type="Pfam" id="PF03775"/>
    </source>
</evidence>
<protein>
    <recommendedName>
        <fullName evidence="6">Probable septum site-determining protein MinC</fullName>
    </recommendedName>
</protein>
<dbReference type="Proteomes" id="UP000182569">
    <property type="component" value="Chromosome"/>
</dbReference>
<dbReference type="Gene3D" id="3.30.160.540">
    <property type="match status" value="1"/>
</dbReference>
<dbReference type="NCBIfam" id="TIGR01222">
    <property type="entry name" value="minC"/>
    <property type="match status" value="1"/>
</dbReference>
<evidence type="ECO:0000256" key="6">
    <source>
        <dbReference type="HAMAP-Rule" id="MF_00267"/>
    </source>
</evidence>